<evidence type="ECO:0000313" key="9">
    <source>
        <dbReference type="Proteomes" id="UP000798602"/>
    </source>
</evidence>
<dbReference type="HAMAP" id="MF_01965">
    <property type="entry name" value="NADHX_dehydratase"/>
    <property type="match status" value="1"/>
</dbReference>
<dbReference type="CDD" id="cd01171">
    <property type="entry name" value="YXKO-related"/>
    <property type="match status" value="1"/>
</dbReference>
<evidence type="ECO:0000256" key="3">
    <source>
        <dbReference type="ARBA" id="ARBA00022857"/>
    </source>
</evidence>
<dbReference type="InterPro" id="IPR000631">
    <property type="entry name" value="CARKD"/>
</dbReference>
<evidence type="ECO:0000256" key="6">
    <source>
        <dbReference type="HAMAP-Rule" id="MF_01965"/>
    </source>
</evidence>
<dbReference type="Pfam" id="PF01256">
    <property type="entry name" value="Carb_kinase"/>
    <property type="match status" value="1"/>
</dbReference>
<sequence>MSTIEIDKLFARQIYKPASKKTHKGIQGHALIIGGSYGKIGSVVLASKAALKSGCGLITAFIPKCGVDILQISFPEAMVTADENETVISNIDIQFEPNAIAIGVGLGTSHVTAIALEHFLQKNKNPLVIDADAINLISKNKNLLKFLPKNSVITPHKKELQRLLGTWKSDDEKIVKIQQISHDYQLIVVEKGSPTLIYYENKIFENTSGNEALATAGSGDSLTGIITGLIAQGYEPLAATQLGVYLHGLTADLVWENTSKEAFTASDIASFLGKAFLFLKEN</sequence>
<organism evidence="8 9">
    <name type="scientific">Flavobacterium ichthyis</name>
    <dbReference type="NCBI Taxonomy" id="2698827"/>
    <lineage>
        <taxon>Bacteria</taxon>
        <taxon>Pseudomonadati</taxon>
        <taxon>Bacteroidota</taxon>
        <taxon>Flavobacteriia</taxon>
        <taxon>Flavobacteriales</taxon>
        <taxon>Flavobacteriaceae</taxon>
        <taxon>Flavobacterium</taxon>
    </lineage>
</organism>
<comment type="caution">
    <text evidence="6">Lacks conserved residue(s) required for the propagation of feature annotation.</text>
</comment>
<name>A0ABW9Z8J6_9FLAO</name>
<comment type="subunit">
    <text evidence="6">Homotetramer.</text>
</comment>
<dbReference type="PANTHER" id="PTHR12592:SF0">
    <property type="entry name" value="ATP-DEPENDENT (S)-NAD(P)H-HYDRATE DEHYDRATASE"/>
    <property type="match status" value="1"/>
</dbReference>
<dbReference type="Gene3D" id="3.40.1190.20">
    <property type="match status" value="1"/>
</dbReference>
<evidence type="ECO:0000256" key="1">
    <source>
        <dbReference type="ARBA" id="ARBA00022741"/>
    </source>
</evidence>
<evidence type="ECO:0000259" key="7">
    <source>
        <dbReference type="PROSITE" id="PS51383"/>
    </source>
</evidence>
<dbReference type="PROSITE" id="PS51383">
    <property type="entry name" value="YJEF_C_3"/>
    <property type="match status" value="1"/>
</dbReference>
<evidence type="ECO:0000256" key="5">
    <source>
        <dbReference type="ARBA" id="ARBA00023239"/>
    </source>
</evidence>
<keyword evidence="1 6" id="KW-0547">Nucleotide-binding</keyword>
<evidence type="ECO:0000256" key="4">
    <source>
        <dbReference type="ARBA" id="ARBA00023027"/>
    </source>
</evidence>
<dbReference type="InterPro" id="IPR029056">
    <property type="entry name" value="Ribokinase-like"/>
</dbReference>
<feature type="binding site" evidence="6">
    <location>
        <position position="220"/>
    </location>
    <ligand>
        <name>(6S)-NADPHX</name>
        <dbReference type="ChEBI" id="CHEBI:64076"/>
    </ligand>
</feature>
<comment type="caution">
    <text evidence="8">The sequence shown here is derived from an EMBL/GenBank/DDBJ whole genome shotgun (WGS) entry which is preliminary data.</text>
</comment>
<keyword evidence="4 6" id="KW-0520">NAD</keyword>
<gene>
    <name evidence="6" type="primary">nnrD</name>
    <name evidence="8" type="ORF">GV828_08320</name>
</gene>
<comment type="catalytic activity">
    <reaction evidence="6">
        <text>(6S)-NADHX + ADP = AMP + phosphate + NADH + H(+)</text>
        <dbReference type="Rhea" id="RHEA:32223"/>
        <dbReference type="ChEBI" id="CHEBI:15378"/>
        <dbReference type="ChEBI" id="CHEBI:43474"/>
        <dbReference type="ChEBI" id="CHEBI:57945"/>
        <dbReference type="ChEBI" id="CHEBI:64074"/>
        <dbReference type="ChEBI" id="CHEBI:456215"/>
        <dbReference type="ChEBI" id="CHEBI:456216"/>
        <dbReference type="EC" id="4.2.1.136"/>
    </reaction>
</comment>
<keyword evidence="3 6" id="KW-0521">NADP</keyword>
<accession>A0ABW9Z8J6</accession>
<comment type="similarity">
    <text evidence="6">Belongs to the NnrD/CARKD family.</text>
</comment>
<feature type="binding site" evidence="6">
    <location>
        <position position="105"/>
    </location>
    <ligand>
        <name>(6S)-NADPHX</name>
        <dbReference type="ChEBI" id="CHEBI:64076"/>
    </ligand>
</feature>
<feature type="domain" description="YjeF C-terminal" evidence="7">
    <location>
        <begin position="7"/>
        <end position="279"/>
    </location>
</feature>
<feature type="binding site" evidence="6">
    <location>
        <position position="156"/>
    </location>
    <ligand>
        <name>(6S)-NADPHX</name>
        <dbReference type="ChEBI" id="CHEBI:64076"/>
    </ligand>
</feature>
<keyword evidence="5 6" id="KW-0456">Lyase</keyword>
<keyword evidence="9" id="KW-1185">Reference proteome</keyword>
<dbReference type="NCBIfam" id="TIGR00196">
    <property type="entry name" value="yjeF_cterm"/>
    <property type="match status" value="1"/>
</dbReference>
<evidence type="ECO:0000256" key="2">
    <source>
        <dbReference type="ARBA" id="ARBA00022840"/>
    </source>
</evidence>
<comment type="catalytic activity">
    <reaction evidence="6">
        <text>(6S)-NADPHX + ADP = AMP + phosphate + NADPH + H(+)</text>
        <dbReference type="Rhea" id="RHEA:32235"/>
        <dbReference type="ChEBI" id="CHEBI:15378"/>
        <dbReference type="ChEBI" id="CHEBI:43474"/>
        <dbReference type="ChEBI" id="CHEBI:57783"/>
        <dbReference type="ChEBI" id="CHEBI:64076"/>
        <dbReference type="ChEBI" id="CHEBI:456215"/>
        <dbReference type="ChEBI" id="CHEBI:456216"/>
        <dbReference type="EC" id="4.2.1.136"/>
    </reaction>
</comment>
<dbReference type="SUPFAM" id="SSF53613">
    <property type="entry name" value="Ribokinase-like"/>
    <property type="match status" value="1"/>
</dbReference>
<dbReference type="PANTHER" id="PTHR12592">
    <property type="entry name" value="ATP-DEPENDENT (S)-NAD(P)H-HYDRATE DEHYDRATASE FAMILY MEMBER"/>
    <property type="match status" value="1"/>
</dbReference>
<feature type="binding site" evidence="6">
    <location>
        <begin position="191"/>
        <end position="195"/>
    </location>
    <ligand>
        <name>AMP</name>
        <dbReference type="ChEBI" id="CHEBI:456215"/>
    </ligand>
</feature>
<dbReference type="EMBL" id="JAABLM010000008">
    <property type="protein sequence ID" value="NBL65198.1"/>
    <property type="molecule type" value="Genomic_DNA"/>
</dbReference>
<protein>
    <recommendedName>
        <fullName evidence="6">ADP-dependent (S)-NAD(P)H-hydrate dehydratase</fullName>
        <ecNumber evidence="6">4.2.1.136</ecNumber>
    </recommendedName>
    <alternativeName>
        <fullName evidence="6">ADP-dependent NAD(P)HX dehydratase</fullName>
    </alternativeName>
</protein>
<dbReference type="EC" id="4.2.1.136" evidence="6"/>
<evidence type="ECO:0000313" key="8">
    <source>
        <dbReference type="EMBL" id="NBL65198.1"/>
    </source>
</evidence>
<feature type="binding site" evidence="6">
    <location>
        <position position="219"/>
    </location>
    <ligand>
        <name>AMP</name>
        <dbReference type="ChEBI" id="CHEBI:456215"/>
    </ligand>
</feature>
<keyword evidence="2 6" id="KW-0067">ATP-binding</keyword>
<proteinExistence type="inferred from homology"/>
<dbReference type="RefSeq" id="WP_166537021.1">
    <property type="nucleotide sequence ID" value="NZ_JAABLM010000008.1"/>
</dbReference>
<comment type="function">
    <text evidence="6">Catalyzes the dehydration of the S-form of NAD(P)HX at the expense of ADP, which is converted to AMP. Together with NAD(P)HX epimerase, which catalyzes the epimerization of the S- and R-forms, the enzyme allows the repair of both epimers of NAD(P)HX, a damaged form of NAD(P)H that is a result of enzymatic or heat-dependent hydration.</text>
</comment>
<comment type="cofactor">
    <cofactor evidence="6">
        <name>Mg(2+)</name>
        <dbReference type="ChEBI" id="CHEBI:18420"/>
    </cofactor>
</comment>
<reference evidence="9" key="1">
    <citation type="submission" date="2020-01" db="EMBL/GenBank/DDBJ databases">
        <title>Sphingomonas sp. strain CSW-10.</title>
        <authorList>
            <person name="Chen W.-M."/>
        </authorList>
    </citation>
    <scope>NUCLEOTIDE SEQUENCE [LARGE SCALE GENOMIC DNA]</scope>
    <source>
        <strain evidence="9">NST-5</strain>
    </source>
</reference>
<dbReference type="Proteomes" id="UP000798602">
    <property type="component" value="Unassembled WGS sequence"/>
</dbReference>